<comment type="caution">
    <text evidence="2">The sequence shown here is derived from an EMBL/GenBank/DDBJ whole genome shotgun (WGS) entry which is preliminary data.</text>
</comment>
<dbReference type="EMBL" id="BAAANT010000003">
    <property type="protein sequence ID" value="GAA2133548.1"/>
    <property type="molecule type" value="Genomic_DNA"/>
</dbReference>
<keyword evidence="1" id="KW-0472">Membrane</keyword>
<feature type="transmembrane region" description="Helical" evidence="1">
    <location>
        <begin position="20"/>
        <end position="40"/>
    </location>
</feature>
<keyword evidence="3" id="KW-1185">Reference proteome</keyword>
<accession>A0ABP5KS56</accession>
<reference evidence="3" key="1">
    <citation type="journal article" date="2019" name="Int. J. Syst. Evol. Microbiol.">
        <title>The Global Catalogue of Microorganisms (GCM) 10K type strain sequencing project: providing services to taxonomists for standard genome sequencing and annotation.</title>
        <authorList>
            <consortium name="The Broad Institute Genomics Platform"/>
            <consortium name="The Broad Institute Genome Sequencing Center for Infectious Disease"/>
            <person name="Wu L."/>
            <person name="Ma J."/>
        </authorList>
    </citation>
    <scope>NUCLEOTIDE SEQUENCE [LARGE SCALE GENOMIC DNA]</scope>
    <source>
        <strain evidence="3">JCM 14560</strain>
    </source>
</reference>
<evidence type="ECO:0008006" key="4">
    <source>
        <dbReference type="Google" id="ProtNLM"/>
    </source>
</evidence>
<keyword evidence="1" id="KW-0812">Transmembrane</keyword>
<feature type="transmembrane region" description="Helical" evidence="1">
    <location>
        <begin position="132"/>
        <end position="154"/>
    </location>
</feature>
<gene>
    <name evidence="2" type="ORF">GCM10009760_09870</name>
</gene>
<keyword evidence="1" id="KW-1133">Transmembrane helix</keyword>
<feature type="transmembrane region" description="Helical" evidence="1">
    <location>
        <begin position="60"/>
        <end position="80"/>
    </location>
</feature>
<organism evidence="2 3">
    <name type="scientific">Kitasatospora kazusensis</name>
    <dbReference type="NCBI Taxonomy" id="407974"/>
    <lineage>
        <taxon>Bacteria</taxon>
        <taxon>Bacillati</taxon>
        <taxon>Actinomycetota</taxon>
        <taxon>Actinomycetes</taxon>
        <taxon>Kitasatosporales</taxon>
        <taxon>Streptomycetaceae</taxon>
        <taxon>Kitasatospora</taxon>
    </lineage>
</organism>
<proteinExistence type="predicted"/>
<name>A0ABP5KS56_9ACTN</name>
<protein>
    <recommendedName>
        <fullName evidence="4">Permease</fullName>
    </recommendedName>
</protein>
<feature type="transmembrane region" description="Helical" evidence="1">
    <location>
        <begin position="92"/>
        <end position="112"/>
    </location>
</feature>
<evidence type="ECO:0000313" key="2">
    <source>
        <dbReference type="EMBL" id="GAA2133548.1"/>
    </source>
</evidence>
<sequence length="176" mass="18545">MRRKQTGETEPRLDGRKRLLLGGGLLVVLVVVYLILAATIPRWWSQRVGDAVGGHLGTGLVLGLCIGISCTLLPLMVAWIGLRKRRTWKAVAAWLSLAVVLALPNLWTLGVVVGGGSGAHAGRRVMDVNAPWFRGASLVGAVIAAVAFAGFLLVTRSRRRDAVPTAEKPPAGVSGG</sequence>
<dbReference type="RefSeq" id="WP_344461045.1">
    <property type="nucleotide sequence ID" value="NZ_BAAANT010000003.1"/>
</dbReference>
<evidence type="ECO:0000256" key="1">
    <source>
        <dbReference type="SAM" id="Phobius"/>
    </source>
</evidence>
<evidence type="ECO:0000313" key="3">
    <source>
        <dbReference type="Proteomes" id="UP001422759"/>
    </source>
</evidence>
<dbReference type="Proteomes" id="UP001422759">
    <property type="component" value="Unassembled WGS sequence"/>
</dbReference>